<dbReference type="Proteomes" id="UP000787635">
    <property type="component" value="Unassembled WGS sequence"/>
</dbReference>
<gene>
    <name evidence="3" type="ORF">HEQ75_26495</name>
</gene>
<evidence type="ECO:0000313" key="4">
    <source>
        <dbReference type="Proteomes" id="UP000787635"/>
    </source>
</evidence>
<comment type="caution">
    <text evidence="3">The sequence shown here is derived from an EMBL/GenBank/DDBJ whole genome shotgun (WGS) entry which is preliminary data.</text>
</comment>
<evidence type="ECO:0000259" key="2">
    <source>
        <dbReference type="Pfam" id="PF13472"/>
    </source>
</evidence>
<organism evidence="3 4">
    <name type="scientific">Falsiroseomonas selenitidurans</name>
    <dbReference type="NCBI Taxonomy" id="2716335"/>
    <lineage>
        <taxon>Bacteria</taxon>
        <taxon>Pseudomonadati</taxon>
        <taxon>Pseudomonadota</taxon>
        <taxon>Alphaproteobacteria</taxon>
        <taxon>Acetobacterales</taxon>
        <taxon>Roseomonadaceae</taxon>
        <taxon>Falsiroseomonas</taxon>
    </lineage>
</organism>
<keyword evidence="4" id="KW-1185">Reference proteome</keyword>
<sequence>MRSDVLPEPDGPTIPTASPSAIRRSTPRSTCTGPEAARAVKTRPAASISGLLTGQGSFGAGELKPVSYGRRAALQKAAAGFALLLSATGAAAQARAEGREIRLLMLGDSITAGYGLARSEGPPAQIQALLRARGRQVRVLDAGVSGDTTAGGRARLDWALADRPDAVIVALGGNDALRGLTPAQMRANLTDILDRLQARDLPVLLAGMIAPPNLGADYGREFAAVFADLAAARPGLVFYPFLLEGVAGDPALNQADRIHPNPRGARILAERMLPAIETLLDRVPASAPG</sequence>
<feature type="domain" description="SGNH hydrolase-type esterase" evidence="2">
    <location>
        <begin position="106"/>
        <end position="267"/>
    </location>
</feature>
<feature type="region of interest" description="Disordered" evidence="1">
    <location>
        <begin position="1"/>
        <end position="42"/>
    </location>
</feature>
<dbReference type="InterPro" id="IPR051532">
    <property type="entry name" value="Ester_Hydrolysis_Enzymes"/>
</dbReference>
<evidence type="ECO:0000313" key="3">
    <source>
        <dbReference type="EMBL" id="NKC34429.1"/>
    </source>
</evidence>
<dbReference type="InterPro" id="IPR013830">
    <property type="entry name" value="SGNH_hydro"/>
</dbReference>
<name>A0ABX1EB11_9PROT</name>
<dbReference type="PANTHER" id="PTHR30383:SF24">
    <property type="entry name" value="THIOESTERASE 1_PROTEASE 1_LYSOPHOSPHOLIPASE L1"/>
    <property type="match status" value="1"/>
</dbReference>
<accession>A0ABX1EB11</accession>
<evidence type="ECO:0000256" key="1">
    <source>
        <dbReference type="SAM" id="MobiDB-lite"/>
    </source>
</evidence>
<dbReference type="InterPro" id="IPR036514">
    <property type="entry name" value="SGNH_hydro_sf"/>
</dbReference>
<proteinExistence type="predicted"/>
<dbReference type="SUPFAM" id="SSF52266">
    <property type="entry name" value="SGNH hydrolase"/>
    <property type="match status" value="1"/>
</dbReference>
<dbReference type="Pfam" id="PF13472">
    <property type="entry name" value="Lipase_GDSL_2"/>
    <property type="match status" value="1"/>
</dbReference>
<dbReference type="CDD" id="cd01822">
    <property type="entry name" value="Lysophospholipase_L1_like"/>
    <property type="match status" value="1"/>
</dbReference>
<protein>
    <submittedName>
        <fullName evidence="3">Arylesterase</fullName>
    </submittedName>
</protein>
<dbReference type="Gene3D" id="3.40.50.1110">
    <property type="entry name" value="SGNH hydrolase"/>
    <property type="match status" value="1"/>
</dbReference>
<dbReference type="EMBL" id="JAAVNE010000084">
    <property type="protein sequence ID" value="NKC34429.1"/>
    <property type="molecule type" value="Genomic_DNA"/>
</dbReference>
<reference evidence="3 4" key="1">
    <citation type="submission" date="2020-03" db="EMBL/GenBank/DDBJ databases">
        <title>Roseomonas selenitidurans sp. nov. isolated from urban soil.</title>
        <authorList>
            <person name="Liu H."/>
        </authorList>
    </citation>
    <scope>NUCLEOTIDE SEQUENCE [LARGE SCALE GENOMIC DNA]</scope>
    <source>
        <strain evidence="3 4">BU-1</strain>
    </source>
</reference>
<dbReference type="PANTHER" id="PTHR30383">
    <property type="entry name" value="THIOESTERASE 1/PROTEASE 1/LYSOPHOSPHOLIPASE L1"/>
    <property type="match status" value="1"/>
</dbReference>